<evidence type="ECO:0000256" key="1">
    <source>
        <dbReference type="ARBA" id="ARBA00009437"/>
    </source>
</evidence>
<organism evidence="6 7">
    <name type="scientific">Novosphingobium aureum</name>
    <dbReference type="NCBI Taxonomy" id="2792964"/>
    <lineage>
        <taxon>Bacteria</taxon>
        <taxon>Pseudomonadati</taxon>
        <taxon>Pseudomonadota</taxon>
        <taxon>Alphaproteobacteria</taxon>
        <taxon>Sphingomonadales</taxon>
        <taxon>Sphingomonadaceae</taxon>
        <taxon>Novosphingobium</taxon>
    </lineage>
</organism>
<dbReference type="Proteomes" id="UP000617634">
    <property type="component" value="Unassembled WGS sequence"/>
</dbReference>
<dbReference type="Pfam" id="PF00126">
    <property type="entry name" value="HTH_1"/>
    <property type="match status" value="1"/>
</dbReference>
<comment type="caution">
    <text evidence="6">The sequence shown here is derived from an EMBL/GenBank/DDBJ whole genome shotgun (WGS) entry which is preliminary data.</text>
</comment>
<evidence type="ECO:0000256" key="2">
    <source>
        <dbReference type="ARBA" id="ARBA00023015"/>
    </source>
</evidence>
<keyword evidence="3" id="KW-0238">DNA-binding</keyword>
<dbReference type="Gene3D" id="1.10.10.10">
    <property type="entry name" value="Winged helix-like DNA-binding domain superfamily/Winged helix DNA-binding domain"/>
    <property type="match status" value="1"/>
</dbReference>
<dbReference type="PANTHER" id="PTHR30537:SF3">
    <property type="entry name" value="TRANSCRIPTIONAL REGULATORY PROTEIN"/>
    <property type="match status" value="1"/>
</dbReference>
<dbReference type="InterPro" id="IPR005119">
    <property type="entry name" value="LysR_subst-bd"/>
</dbReference>
<evidence type="ECO:0000313" key="6">
    <source>
        <dbReference type="EMBL" id="MBH0112620.1"/>
    </source>
</evidence>
<dbReference type="PANTHER" id="PTHR30537">
    <property type="entry name" value="HTH-TYPE TRANSCRIPTIONAL REGULATOR"/>
    <property type="match status" value="1"/>
</dbReference>
<dbReference type="InterPro" id="IPR036390">
    <property type="entry name" value="WH_DNA-bd_sf"/>
</dbReference>
<dbReference type="InterPro" id="IPR058163">
    <property type="entry name" value="LysR-type_TF_proteobact-type"/>
</dbReference>
<dbReference type="PROSITE" id="PS50931">
    <property type="entry name" value="HTH_LYSR"/>
    <property type="match status" value="1"/>
</dbReference>
<dbReference type="GO" id="GO:0043565">
    <property type="term" value="F:sequence-specific DNA binding"/>
    <property type="evidence" value="ECO:0007669"/>
    <property type="project" value="TreeGrafter"/>
</dbReference>
<keyword evidence="7" id="KW-1185">Reference proteome</keyword>
<accession>A0A931HAW6</accession>
<evidence type="ECO:0000256" key="4">
    <source>
        <dbReference type="ARBA" id="ARBA00023163"/>
    </source>
</evidence>
<dbReference type="InterPro" id="IPR000847">
    <property type="entry name" value="LysR_HTH_N"/>
</dbReference>
<keyword evidence="2" id="KW-0805">Transcription regulation</keyword>
<evidence type="ECO:0000313" key="7">
    <source>
        <dbReference type="Proteomes" id="UP000617634"/>
    </source>
</evidence>
<dbReference type="SUPFAM" id="SSF53850">
    <property type="entry name" value="Periplasmic binding protein-like II"/>
    <property type="match status" value="1"/>
</dbReference>
<keyword evidence="4" id="KW-0804">Transcription</keyword>
<sequence length="311" mass="33990">MPMTIPSTDWSDYQAFLAIARTGQLAKAARLLGVDPTTTGRRLRRLEAALSTTLFEQTRSGQELTEAGETLLQSVEQMAAAAGQISERAVAGDGLTGTLRISASEGFGCWFLARHLTDFQARHPHLAIDLVASSGFLSPSRREADVAIMLSRPRKGPLVAHKLSDYTLGLYASRDYLAARPAPEVPADLDEGHALVGYIPDLVYAPELRYLDEIHAGLQATIRSPSITAQHSLVASGAGLGVLPCFMAESDPRLVRVLAECRITRSFWFVTHQDIRKLPRVTQFRQWLDETVQLGEDVLMPGRRAPMDSAA</sequence>
<dbReference type="GO" id="GO:0003700">
    <property type="term" value="F:DNA-binding transcription factor activity"/>
    <property type="evidence" value="ECO:0007669"/>
    <property type="project" value="InterPro"/>
</dbReference>
<feature type="domain" description="HTH lysR-type" evidence="5">
    <location>
        <begin position="8"/>
        <end position="65"/>
    </location>
</feature>
<dbReference type="InterPro" id="IPR036388">
    <property type="entry name" value="WH-like_DNA-bd_sf"/>
</dbReference>
<proteinExistence type="inferred from homology"/>
<reference evidence="6" key="1">
    <citation type="submission" date="2020-11" db="EMBL/GenBank/DDBJ databases">
        <title>Novosphingobium aureum sp. nov., a marine bacterium isolated from sediment of a salt flat.</title>
        <authorList>
            <person name="Yoo Y."/>
            <person name="Kim J.-J."/>
        </authorList>
    </citation>
    <scope>NUCLEOTIDE SEQUENCE</scope>
    <source>
        <strain evidence="6">YJ-S2-02</strain>
    </source>
</reference>
<dbReference type="GO" id="GO:0006351">
    <property type="term" value="P:DNA-templated transcription"/>
    <property type="evidence" value="ECO:0007669"/>
    <property type="project" value="TreeGrafter"/>
</dbReference>
<evidence type="ECO:0000256" key="3">
    <source>
        <dbReference type="ARBA" id="ARBA00023125"/>
    </source>
</evidence>
<comment type="similarity">
    <text evidence="1">Belongs to the LysR transcriptional regulatory family.</text>
</comment>
<name>A0A931HAW6_9SPHN</name>
<dbReference type="Gene3D" id="3.40.190.290">
    <property type="match status" value="1"/>
</dbReference>
<dbReference type="SUPFAM" id="SSF46785">
    <property type="entry name" value="Winged helix' DNA-binding domain"/>
    <property type="match status" value="1"/>
</dbReference>
<dbReference type="EMBL" id="JADZGI010000001">
    <property type="protein sequence ID" value="MBH0112620.1"/>
    <property type="molecule type" value="Genomic_DNA"/>
</dbReference>
<protein>
    <submittedName>
        <fullName evidence="6">LysR family transcriptional regulator</fullName>
    </submittedName>
</protein>
<dbReference type="Pfam" id="PF03466">
    <property type="entry name" value="LysR_substrate"/>
    <property type="match status" value="1"/>
</dbReference>
<evidence type="ECO:0000259" key="5">
    <source>
        <dbReference type="PROSITE" id="PS50931"/>
    </source>
</evidence>
<gene>
    <name evidence="6" type="ORF">I5E68_06595</name>
</gene>
<dbReference type="AlphaFoldDB" id="A0A931HAW6"/>